<gene>
    <name evidence="2" type="ORF">C9I49_13140</name>
</gene>
<feature type="region of interest" description="Disordered" evidence="1">
    <location>
        <begin position="1"/>
        <end position="37"/>
    </location>
</feature>
<dbReference type="Proteomes" id="UP000245056">
    <property type="component" value="Unassembled WGS sequence"/>
</dbReference>
<sequence>MARALGKRKQANYILGTDSSHALRRNDRRKKKPRHMDRALTCSSKLIAALRTQRPGYAGNRRTYR</sequence>
<protein>
    <submittedName>
        <fullName evidence="2">Uncharacterized protein</fullName>
    </submittedName>
</protein>
<feature type="compositionally biased region" description="Basic residues" evidence="1">
    <location>
        <begin position="22"/>
        <end position="35"/>
    </location>
</feature>
<dbReference type="AlphaFoldDB" id="A0A2U2D7W4"/>
<evidence type="ECO:0000313" key="2">
    <source>
        <dbReference type="EMBL" id="PWE44446.1"/>
    </source>
</evidence>
<accession>A0A2U2D7W4</accession>
<evidence type="ECO:0000256" key="1">
    <source>
        <dbReference type="SAM" id="MobiDB-lite"/>
    </source>
</evidence>
<dbReference type="EMBL" id="QFAW01000015">
    <property type="protein sequence ID" value="PWE44446.1"/>
    <property type="molecule type" value="Genomic_DNA"/>
</dbReference>
<proteinExistence type="predicted"/>
<organism evidence="2 3">
    <name type="scientific">Pseudomonas prosekii</name>
    <dbReference type="NCBI Taxonomy" id="1148509"/>
    <lineage>
        <taxon>Bacteria</taxon>
        <taxon>Pseudomonadati</taxon>
        <taxon>Pseudomonadota</taxon>
        <taxon>Gammaproteobacteria</taxon>
        <taxon>Pseudomonadales</taxon>
        <taxon>Pseudomonadaceae</taxon>
        <taxon>Pseudomonas</taxon>
    </lineage>
</organism>
<name>A0A2U2D7W4_9PSED</name>
<evidence type="ECO:0000313" key="3">
    <source>
        <dbReference type="Proteomes" id="UP000245056"/>
    </source>
</evidence>
<reference evidence="2 3" key="1">
    <citation type="submission" date="2018-05" db="EMBL/GenBank/DDBJ databases">
        <title>Genome sequences of two Antarctic strains of Pseudomonas prosekii: insights into adaptation to extreme conditions.</title>
        <authorList>
            <person name="Snopkova K."/>
            <person name="Dufkova K."/>
            <person name="Cejkova D."/>
            <person name="Sedlacek I."/>
            <person name="Smajs D."/>
        </authorList>
    </citation>
    <scope>NUCLEOTIDE SEQUENCE [LARGE SCALE GENOMIC DNA]</scope>
    <source>
        <strain evidence="2 3">P2673</strain>
    </source>
</reference>
<comment type="caution">
    <text evidence="2">The sequence shown here is derived from an EMBL/GenBank/DDBJ whole genome shotgun (WGS) entry which is preliminary data.</text>
</comment>
<feature type="compositionally biased region" description="Basic residues" evidence="1">
    <location>
        <begin position="1"/>
        <end position="10"/>
    </location>
</feature>